<feature type="transmembrane region" description="Helical" evidence="10">
    <location>
        <begin position="62"/>
        <end position="82"/>
    </location>
</feature>
<protein>
    <recommendedName>
        <fullName evidence="13">Aquaporin-1</fullName>
    </recommendedName>
</protein>
<dbReference type="Pfam" id="PF00230">
    <property type="entry name" value="MIP"/>
    <property type="match status" value="1"/>
</dbReference>
<gene>
    <name evidence="11" type="ORF">NLU13_4842</name>
</gene>
<comment type="similarity">
    <text evidence="2 9">Belongs to the MIP/aquaporin (TC 1.A.8) family.</text>
</comment>
<evidence type="ECO:0000256" key="1">
    <source>
        <dbReference type="ARBA" id="ARBA00004141"/>
    </source>
</evidence>
<sequence>MKNPLRRSGNGHNGTSDSVRNTFTVVLGEFCGTFLFLLLSYLGTQIAFDTTGFPDVPLQPIALIYVALSFGSALTVTVWIFYRITGGMFNPAITLALLLAGVVKPARAPLIIITQLVAAIAAAGVTNGLLPGPLLSRTTLASNMSVTRGLFLEMFLTAQLVLTVFFLAVEKHRGTFLAPIGIGVSLFIAMLCGVNYTGASVNPARSFGPAVVAGFEGYHWIYWVGPGLGALLAFAVYGLFRKLGYWTANPDQDAPDVEKADNTASNSR</sequence>
<keyword evidence="3 9" id="KW-0813">Transport</keyword>
<dbReference type="PRINTS" id="PR00783">
    <property type="entry name" value="MINTRINSICP"/>
</dbReference>
<evidence type="ECO:0000256" key="3">
    <source>
        <dbReference type="ARBA" id="ARBA00022448"/>
    </source>
</evidence>
<dbReference type="InterPro" id="IPR023271">
    <property type="entry name" value="Aquaporin-like"/>
</dbReference>
<evidence type="ECO:0000256" key="7">
    <source>
        <dbReference type="ARBA" id="ARBA00023136"/>
    </source>
</evidence>
<dbReference type="PANTHER" id="PTHR19139:SF199">
    <property type="entry name" value="MIP17260P"/>
    <property type="match status" value="1"/>
</dbReference>
<evidence type="ECO:0000256" key="5">
    <source>
        <dbReference type="ARBA" id="ARBA00022737"/>
    </source>
</evidence>
<feature type="transmembrane region" description="Helical" evidence="10">
    <location>
        <begin position="219"/>
        <end position="240"/>
    </location>
</feature>
<dbReference type="GO" id="GO:0015250">
    <property type="term" value="F:water channel activity"/>
    <property type="evidence" value="ECO:0007669"/>
    <property type="project" value="TreeGrafter"/>
</dbReference>
<keyword evidence="5" id="KW-0677">Repeat</keyword>
<dbReference type="PANTHER" id="PTHR19139">
    <property type="entry name" value="AQUAPORIN TRANSPORTER"/>
    <property type="match status" value="1"/>
</dbReference>
<evidence type="ECO:0000256" key="8">
    <source>
        <dbReference type="ARBA" id="ARBA00034651"/>
    </source>
</evidence>
<reference evidence="11" key="1">
    <citation type="submission" date="2022-10" db="EMBL/GenBank/DDBJ databases">
        <title>Determination and structural analysis of whole genome sequence of Sarocladium strictum F4-1.</title>
        <authorList>
            <person name="Hu L."/>
            <person name="Jiang Y."/>
        </authorList>
    </citation>
    <scope>NUCLEOTIDE SEQUENCE</scope>
    <source>
        <strain evidence="11">F4-1</strain>
    </source>
</reference>
<comment type="subcellular location">
    <subcellularLocation>
        <location evidence="1">Membrane</location>
        <topology evidence="1">Multi-pass membrane protein</topology>
    </subcellularLocation>
</comment>
<evidence type="ECO:0000256" key="4">
    <source>
        <dbReference type="ARBA" id="ARBA00022692"/>
    </source>
</evidence>
<comment type="caution">
    <text evidence="11">The sequence shown here is derived from an EMBL/GenBank/DDBJ whole genome shotgun (WGS) entry which is preliminary data.</text>
</comment>
<comment type="catalytic activity">
    <reaction evidence="8">
        <text>H2O(in) = H2O(out)</text>
        <dbReference type="Rhea" id="RHEA:29667"/>
        <dbReference type="ChEBI" id="CHEBI:15377"/>
    </reaction>
</comment>
<dbReference type="FunFam" id="1.20.1080.10:FF:000014">
    <property type="entry name" value="Aquaporin 1"/>
    <property type="match status" value="1"/>
</dbReference>
<dbReference type="InterPro" id="IPR000425">
    <property type="entry name" value="MIP"/>
</dbReference>
<dbReference type="InterPro" id="IPR034294">
    <property type="entry name" value="Aquaporin_transptr"/>
</dbReference>
<feature type="transmembrane region" description="Helical" evidence="10">
    <location>
        <begin position="110"/>
        <end position="130"/>
    </location>
</feature>
<evidence type="ECO:0000256" key="10">
    <source>
        <dbReference type="SAM" id="Phobius"/>
    </source>
</evidence>
<organism evidence="11 12">
    <name type="scientific">Sarocladium strictum</name>
    <name type="common">Black bundle disease fungus</name>
    <name type="synonym">Acremonium strictum</name>
    <dbReference type="NCBI Taxonomy" id="5046"/>
    <lineage>
        <taxon>Eukaryota</taxon>
        <taxon>Fungi</taxon>
        <taxon>Dikarya</taxon>
        <taxon>Ascomycota</taxon>
        <taxon>Pezizomycotina</taxon>
        <taxon>Sordariomycetes</taxon>
        <taxon>Hypocreomycetidae</taxon>
        <taxon>Hypocreales</taxon>
        <taxon>Sarocladiaceae</taxon>
        <taxon>Sarocladium</taxon>
    </lineage>
</organism>
<dbReference type="Proteomes" id="UP001175261">
    <property type="component" value="Unassembled WGS sequence"/>
</dbReference>
<feature type="transmembrane region" description="Helical" evidence="10">
    <location>
        <begin position="21"/>
        <end position="42"/>
    </location>
</feature>
<evidence type="ECO:0000256" key="9">
    <source>
        <dbReference type="RuleBase" id="RU000477"/>
    </source>
</evidence>
<dbReference type="EMBL" id="JAPDFR010000003">
    <property type="protein sequence ID" value="KAK0388599.1"/>
    <property type="molecule type" value="Genomic_DNA"/>
</dbReference>
<dbReference type="Gene3D" id="1.20.1080.10">
    <property type="entry name" value="Glycerol uptake facilitator protein"/>
    <property type="match status" value="1"/>
</dbReference>
<evidence type="ECO:0000256" key="2">
    <source>
        <dbReference type="ARBA" id="ARBA00006175"/>
    </source>
</evidence>
<keyword evidence="6 10" id="KW-1133">Transmembrane helix</keyword>
<keyword evidence="4 9" id="KW-0812">Transmembrane</keyword>
<feature type="transmembrane region" description="Helical" evidence="10">
    <location>
        <begin position="150"/>
        <end position="169"/>
    </location>
</feature>
<dbReference type="AlphaFoldDB" id="A0AA39GLD1"/>
<dbReference type="SUPFAM" id="SSF81338">
    <property type="entry name" value="Aquaporin-like"/>
    <property type="match status" value="1"/>
</dbReference>
<dbReference type="GO" id="GO:0005886">
    <property type="term" value="C:plasma membrane"/>
    <property type="evidence" value="ECO:0007669"/>
    <property type="project" value="TreeGrafter"/>
</dbReference>
<evidence type="ECO:0000313" key="11">
    <source>
        <dbReference type="EMBL" id="KAK0388599.1"/>
    </source>
</evidence>
<feature type="transmembrane region" description="Helical" evidence="10">
    <location>
        <begin position="176"/>
        <end position="199"/>
    </location>
</feature>
<keyword evidence="7 10" id="KW-0472">Membrane</keyword>
<name>A0AA39GLD1_SARSR</name>
<proteinExistence type="inferred from homology"/>
<evidence type="ECO:0000313" key="12">
    <source>
        <dbReference type="Proteomes" id="UP001175261"/>
    </source>
</evidence>
<evidence type="ECO:0008006" key="13">
    <source>
        <dbReference type="Google" id="ProtNLM"/>
    </source>
</evidence>
<keyword evidence="12" id="KW-1185">Reference proteome</keyword>
<accession>A0AA39GLD1</accession>
<evidence type="ECO:0000256" key="6">
    <source>
        <dbReference type="ARBA" id="ARBA00022989"/>
    </source>
</evidence>